<gene>
    <name evidence="2" type="ORF">LMTR13_07190</name>
</gene>
<dbReference type="Proteomes" id="UP000092839">
    <property type="component" value="Chromosome"/>
</dbReference>
<sequence>MNWFRKHLKHGSRLALFALAIQLALSCGHFHATATHAEPAVQSGLTDANSAIATPLAAEDAHPEAAQAQQPAGHDDDQHTANVCSVCAVLSLANNFLFITPPVLELPGAFELLYLVPGAEFAHLGSSDLAFQSRAPPAS</sequence>
<dbReference type="PROSITE" id="PS51257">
    <property type="entry name" value="PROKAR_LIPOPROTEIN"/>
    <property type="match status" value="1"/>
</dbReference>
<evidence type="ECO:0000256" key="1">
    <source>
        <dbReference type="SAM" id="SignalP"/>
    </source>
</evidence>
<proteinExistence type="predicted"/>
<organism evidence="2 3">
    <name type="scientific">Bradyrhizobium icense</name>
    <dbReference type="NCBI Taxonomy" id="1274631"/>
    <lineage>
        <taxon>Bacteria</taxon>
        <taxon>Pseudomonadati</taxon>
        <taxon>Pseudomonadota</taxon>
        <taxon>Alphaproteobacteria</taxon>
        <taxon>Hyphomicrobiales</taxon>
        <taxon>Nitrobacteraceae</taxon>
        <taxon>Bradyrhizobium</taxon>
    </lineage>
</organism>
<accession>A0A1B1URQ2</accession>
<dbReference type="AlphaFoldDB" id="A0A1B1URQ2"/>
<dbReference type="EMBL" id="CP016428">
    <property type="protein sequence ID" value="ANW05366.1"/>
    <property type="molecule type" value="Genomic_DNA"/>
</dbReference>
<name>A0A1B1URQ2_9BRAD</name>
<feature type="signal peptide" evidence="1">
    <location>
        <begin position="1"/>
        <end position="37"/>
    </location>
</feature>
<keyword evidence="1" id="KW-0732">Signal</keyword>
<feature type="chain" id="PRO_5008530926" description="DUF2946 domain-containing protein" evidence="1">
    <location>
        <begin position="38"/>
        <end position="139"/>
    </location>
</feature>
<keyword evidence="3" id="KW-1185">Reference proteome</keyword>
<reference evidence="2 3" key="1">
    <citation type="submission" date="2016-07" db="EMBL/GenBank/DDBJ databases">
        <title>Complete genome sequence of Bradyrhizobium icense LMTR 13T, a potential inoculant strain isolated from lima bean (Phaseolus lunatus) in Peru.</title>
        <authorList>
            <person name="Ormeno-Orrillo E."/>
            <person name="Duran D."/>
            <person name="Rogel M.A."/>
            <person name="Rey L."/>
            <person name="Imperial J."/>
            <person name="Ruiz-Argueso T."/>
            <person name="Martinez-Romero E."/>
        </authorList>
    </citation>
    <scope>NUCLEOTIDE SEQUENCE [LARGE SCALE GENOMIC DNA]</scope>
    <source>
        <strain evidence="2 3">LMTR 13</strain>
    </source>
</reference>
<evidence type="ECO:0008006" key="4">
    <source>
        <dbReference type="Google" id="ProtNLM"/>
    </source>
</evidence>
<protein>
    <recommendedName>
        <fullName evidence="4">DUF2946 domain-containing protein</fullName>
    </recommendedName>
</protein>
<evidence type="ECO:0000313" key="2">
    <source>
        <dbReference type="EMBL" id="ANW05366.1"/>
    </source>
</evidence>
<dbReference type="KEGG" id="bic:LMTR13_07190"/>
<evidence type="ECO:0000313" key="3">
    <source>
        <dbReference type="Proteomes" id="UP000092839"/>
    </source>
</evidence>